<dbReference type="AlphaFoldDB" id="A0A166QQC2"/>
<keyword evidence="3" id="KW-0143">Chaperone</keyword>
<keyword evidence="2" id="KW-1015">Disulfide bond</keyword>
<accession>A0A166QQC2</accession>
<comment type="function">
    <text evidence="3">Required for mitochondrial cytochrome c oxidase (COX) assembly and respiration.</text>
</comment>
<protein>
    <recommendedName>
        <fullName evidence="3">COX assembly mitochondrial protein</fullName>
    </recommendedName>
</protein>
<comment type="similarity">
    <text evidence="1 3">Belongs to the CMC family.</text>
</comment>
<name>A0A166QQC2_9PEZI</name>
<keyword evidence="3" id="KW-0496">Mitochondrion</keyword>
<keyword evidence="3" id="KW-0999">Mitochondrion inner membrane</keyword>
<keyword evidence="3" id="KW-0472">Membrane</keyword>
<evidence type="ECO:0000313" key="5">
    <source>
        <dbReference type="EMBL" id="KZL68229.1"/>
    </source>
</evidence>
<sequence length="167" mass="19037">LRAVTNSRGSSRKGPSFCRQQSPSRRGVSPPTEWSYPIPRSAFDPLNPGIFLRLCNSRPNTETNLPHDPRFYVFSRDPIEIRLKMHPHLHTKDNFECEDIMVALEECHAKGFMFKSLGGCNDAKDKVSECLRGARARRTEANRAAAKAKREERENRIKELNKSLGLD</sequence>
<feature type="non-terminal residue" evidence="5">
    <location>
        <position position="1"/>
    </location>
</feature>
<comment type="caution">
    <text evidence="5">The sequence shown here is derived from an EMBL/GenBank/DDBJ whole genome shotgun (WGS) entry which is preliminary data.</text>
</comment>
<organism evidence="5 6">
    <name type="scientific">Colletotrichum tofieldiae</name>
    <dbReference type="NCBI Taxonomy" id="708197"/>
    <lineage>
        <taxon>Eukaryota</taxon>
        <taxon>Fungi</taxon>
        <taxon>Dikarya</taxon>
        <taxon>Ascomycota</taxon>
        <taxon>Pezizomycotina</taxon>
        <taxon>Sordariomycetes</taxon>
        <taxon>Hypocreomycetidae</taxon>
        <taxon>Glomerellales</taxon>
        <taxon>Glomerellaceae</taxon>
        <taxon>Colletotrichum</taxon>
        <taxon>Colletotrichum spaethianum species complex</taxon>
    </lineage>
</organism>
<proteinExistence type="inferred from homology"/>
<dbReference type="InterPro" id="IPR013892">
    <property type="entry name" value="Cyt_c_biogenesis_Cmc1-like"/>
</dbReference>
<dbReference type="STRING" id="708197.A0A166QQC2"/>
<dbReference type="Proteomes" id="UP000076552">
    <property type="component" value="Unassembled WGS sequence"/>
</dbReference>
<dbReference type="GO" id="GO:0005743">
    <property type="term" value="C:mitochondrial inner membrane"/>
    <property type="evidence" value="ECO:0007669"/>
    <property type="project" value="UniProtKB-SubCell"/>
</dbReference>
<feature type="compositionally biased region" description="Basic and acidic residues" evidence="4">
    <location>
        <begin position="148"/>
        <end position="161"/>
    </location>
</feature>
<evidence type="ECO:0000256" key="3">
    <source>
        <dbReference type="RuleBase" id="RU364104"/>
    </source>
</evidence>
<feature type="region of interest" description="Disordered" evidence="4">
    <location>
        <begin position="1"/>
        <end position="33"/>
    </location>
</feature>
<dbReference type="EMBL" id="LFIV01000127">
    <property type="protein sequence ID" value="KZL68229.1"/>
    <property type="molecule type" value="Genomic_DNA"/>
</dbReference>
<comment type="subcellular location">
    <subcellularLocation>
        <location evidence="3">Mitochondrion inner membrane</location>
    </subcellularLocation>
</comment>
<reference evidence="5 6" key="1">
    <citation type="submission" date="2015-06" db="EMBL/GenBank/DDBJ databases">
        <title>Survival trade-offs in plant roots during colonization by closely related pathogenic and mutualistic fungi.</title>
        <authorList>
            <person name="Hacquard S."/>
            <person name="Kracher B."/>
            <person name="Hiruma K."/>
            <person name="Weinman A."/>
            <person name="Muench P."/>
            <person name="Garrido Oter R."/>
            <person name="Ver Loren van Themaat E."/>
            <person name="Dallerey J.-F."/>
            <person name="Damm U."/>
            <person name="Henrissat B."/>
            <person name="Lespinet O."/>
            <person name="Thon M."/>
            <person name="Kemen E."/>
            <person name="McHardy A.C."/>
            <person name="Schulze-Lefert P."/>
            <person name="O'Connell R.J."/>
        </authorList>
    </citation>
    <scope>NUCLEOTIDE SEQUENCE [LARGE SCALE GENOMIC DNA]</scope>
    <source>
        <strain evidence="5 6">0861</strain>
    </source>
</reference>
<keyword evidence="6" id="KW-1185">Reference proteome</keyword>
<dbReference type="Pfam" id="PF08583">
    <property type="entry name" value="Cmc1"/>
    <property type="match status" value="1"/>
</dbReference>
<evidence type="ECO:0000256" key="1">
    <source>
        <dbReference type="ARBA" id="ARBA00007347"/>
    </source>
</evidence>
<feature type="non-terminal residue" evidence="5">
    <location>
        <position position="167"/>
    </location>
</feature>
<evidence type="ECO:0000313" key="6">
    <source>
        <dbReference type="Proteomes" id="UP000076552"/>
    </source>
</evidence>
<gene>
    <name evidence="5" type="ORF">CT0861_08572</name>
</gene>
<feature type="region of interest" description="Disordered" evidence="4">
    <location>
        <begin position="141"/>
        <end position="167"/>
    </location>
</feature>
<evidence type="ECO:0000256" key="4">
    <source>
        <dbReference type="SAM" id="MobiDB-lite"/>
    </source>
</evidence>
<evidence type="ECO:0000256" key="2">
    <source>
        <dbReference type="ARBA" id="ARBA00023157"/>
    </source>
</evidence>